<dbReference type="CDD" id="cd00093">
    <property type="entry name" value="HTH_XRE"/>
    <property type="match status" value="1"/>
</dbReference>
<evidence type="ECO:0000256" key="2">
    <source>
        <dbReference type="ARBA" id="ARBA00023125"/>
    </source>
</evidence>
<dbReference type="PROSITE" id="PS50943">
    <property type="entry name" value="HTH_CROC1"/>
    <property type="match status" value="1"/>
</dbReference>
<evidence type="ECO:0000313" key="6">
    <source>
        <dbReference type="Proteomes" id="UP001310022"/>
    </source>
</evidence>
<dbReference type="Proteomes" id="UP001310022">
    <property type="component" value="Unassembled WGS sequence"/>
</dbReference>
<dbReference type="InterPro" id="IPR039418">
    <property type="entry name" value="LexA-like"/>
</dbReference>
<keyword evidence="1" id="KW-0805">Transcription regulation</keyword>
<dbReference type="EMBL" id="BQKE01000001">
    <property type="protein sequence ID" value="GJM60512.1"/>
    <property type="molecule type" value="Genomic_DNA"/>
</dbReference>
<sequence length="253" mass="28683">MNHFANNLKYLRKTQRLTQEKFSVIIGLKRSTYKDYEVGKTKPDFAVLTKIADHYRITIDELIREDIMAVGLENLSSQDKNSLQKPLDRVLTISLDKEGNENVDFVSTEAKAGYLEGYNDPEYLKDLQKIAIPNTQNGTYRAFPISGDSMEPYFPNGSIFVGKYVENIDYLKHGKTYVLATSDDGVVCKNVAKAKGASDKMMFYSLNPIYEPYFVDLTSIKEAWEFHALIQFDSPSDTSLVEKILDHVGAFDA</sequence>
<dbReference type="PANTHER" id="PTHR40661">
    <property type="match status" value="1"/>
</dbReference>
<feature type="domain" description="HTH cro/C1-type" evidence="4">
    <location>
        <begin position="8"/>
        <end position="62"/>
    </location>
</feature>
<dbReference type="GO" id="GO:0003677">
    <property type="term" value="F:DNA binding"/>
    <property type="evidence" value="ECO:0007669"/>
    <property type="project" value="UniProtKB-KW"/>
</dbReference>
<dbReference type="Pfam" id="PF00717">
    <property type="entry name" value="Peptidase_S24"/>
    <property type="match status" value="1"/>
</dbReference>
<keyword evidence="2" id="KW-0238">DNA-binding</keyword>
<dbReference type="SUPFAM" id="SSF47413">
    <property type="entry name" value="lambda repressor-like DNA-binding domains"/>
    <property type="match status" value="1"/>
</dbReference>
<dbReference type="RefSeq" id="WP_053404412.1">
    <property type="nucleotide sequence ID" value="NZ_BQKE01000001.1"/>
</dbReference>
<name>A0AAN4VX32_9BACT</name>
<keyword evidence="6" id="KW-1185">Reference proteome</keyword>
<dbReference type="InterPro" id="IPR001387">
    <property type="entry name" value="Cro/C1-type_HTH"/>
</dbReference>
<accession>A0AAN4VX32</accession>
<gene>
    <name evidence="5" type="ORF">PEDI_10640</name>
</gene>
<reference evidence="5 6" key="1">
    <citation type="submission" date="2021-12" db="EMBL/GenBank/DDBJ databases">
        <title>Genome sequencing of bacteria with rrn-lacking chromosome and rrn-plasmid.</title>
        <authorList>
            <person name="Anda M."/>
            <person name="Iwasaki W."/>
        </authorList>
    </citation>
    <scope>NUCLEOTIDE SEQUENCE [LARGE SCALE GENOMIC DNA]</scope>
    <source>
        <strain evidence="5 6">NBRC 15940</strain>
    </source>
</reference>
<dbReference type="AlphaFoldDB" id="A0AAN4VX32"/>
<dbReference type="Gene3D" id="2.10.109.10">
    <property type="entry name" value="Umud Fragment, subunit A"/>
    <property type="match status" value="1"/>
</dbReference>
<evidence type="ECO:0000259" key="4">
    <source>
        <dbReference type="PROSITE" id="PS50943"/>
    </source>
</evidence>
<dbReference type="InterPro" id="IPR010982">
    <property type="entry name" value="Lambda_DNA-bd_dom_sf"/>
</dbReference>
<comment type="caution">
    <text evidence="5">The sequence shown here is derived from an EMBL/GenBank/DDBJ whole genome shotgun (WGS) entry which is preliminary data.</text>
</comment>
<protein>
    <submittedName>
        <fullName evidence="5">Helix-turn-helix transcriptional regulator</fullName>
    </submittedName>
</protein>
<keyword evidence="3" id="KW-0804">Transcription</keyword>
<dbReference type="Gene3D" id="1.10.260.40">
    <property type="entry name" value="lambda repressor-like DNA-binding domains"/>
    <property type="match status" value="1"/>
</dbReference>
<dbReference type="PANTHER" id="PTHR40661:SF1">
    <property type="entry name" value="HTH CRO_C1-TYPE DOMAIN-CONTAINING PROTEIN"/>
    <property type="match status" value="1"/>
</dbReference>
<evidence type="ECO:0000313" key="5">
    <source>
        <dbReference type="EMBL" id="GJM60512.1"/>
    </source>
</evidence>
<dbReference type="CDD" id="cd06529">
    <property type="entry name" value="S24_LexA-like"/>
    <property type="match status" value="1"/>
</dbReference>
<evidence type="ECO:0000256" key="3">
    <source>
        <dbReference type="ARBA" id="ARBA00023163"/>
    </source>
</evidence>
<dbReference type="InterPro" id="IPR036286">
    <property type="entry name" value="LexA/Signal_pep-like_sf"/>
</dbReference>
<dbReference type="SMART" id="SM00530">
    <property type="entry name" value="HTH_XRE"/>
    <property type="match status" value="1"/>
</dbReference>
<proteinExistence type="predicted"/>
<dbReference type="SUPFAM" id="SSF51306">
    <property type="entry name" value="LexA/Signal peptidase"/>
    <property type="match status" value="1"/>
</dbReference>
<dbReference type="Pfam" id="PF01381">
    <property type="entry name" value="HTH_3"/>
    <property type="match status" value="1"/>
</dbReference>
<organism evidence="5 6">
    <name type="scientific">Persicobacter diffluens</name>
    <dbReference type="NCBI Taxonomy" id="981"/>
    <lineage>
        <taxon>Bacteria</taxon>
        <taxon>Pseudomonadati</taxon>
        <taxon>Bacteroidota</taxon>
        <taxon>Cytophagia</taxon>
        <taxon>Cytophagales</taxon>
        <taxon>Persicobacteraceae</taxon>
        <taxon>Persicobacter</taxon>
    </lineage>
</organism>
<dbReference type="InterPro" id="IPR015927">
    <property type="entry name" value="Peptidase_S24_S26A/B/C"/>
</dbReference>
<evidence type="ECO:0000256" key="1">
    <source>
        <dbReference type="ARBA" id="ARBA00023015"/>
    </source>
</evidence>